<dbReference type="AlphaFoldDB" id="A0A9P6JBZ3"/>
<sequence>MAAVRPILRSLPKLAAPELWPTAFKGSKARGNLRVNVMTDSVAGPGQLTRSMALAGAKKVVTVENGEYFQKSLELLEKSSEGRIRHFALNPFVDPYESVLESEADVLPGLEPQAWDKIQSEVMLVGSLPNSVTGEKVLHDLLAASIHRMGVFALGRVEMYMFCYKDAVKLLRLVPHEKPKLESSMEVMDFCLRSLFTNKSQALNKVIKLLGPGADILLGRLSFDHSIKVKHMTLEQLNEVALKFEQWPLRPAVLYDDMIMHEHKRKR</sequence>
<proteinExistence type="predicted"/>
<name>A0A9P6JBZ3_MORAP</name>
<dbReference type="OrthoDB" id="16079at2759"/>
<keyword evidence="2" id="KW-0808">Transferase</keyword>
<evidence type="ECO:0008006" key="7">
    <source>
        <dbReference type="Google" id="ProtNLM"/>
    </source>
</evidence>
<keyword evidence="4" id="KW-0694">RNA-binding</keyword>
<evidence type="ECO:0000313" key="6">
    <source>
        <dbReference type="Proteomes" id="UP000738359"/>
    </source>
</evidence>
<dbReference type="GO" id="GO:0006391">
    <property type="term" value="P:transcription initiation at mitochondrial promoter"/>
    <property type="evidence" value="ECO:0007669"/>
    <property type="project" value="TreeGrafter"/>
</dbReference>
<evidence type="ECO:0000256" key="3">
    <source>
        <dbReference type="ARBA" id="ARBA00022691"/>
    </source>
</evidence>
<organism evidence="5 6">
    <name type="scientific">Mortierella alpina</name>
    <name type="common">Oleaginous fungus</name>
    <name type="synonym">Mortierella renispora</name>
    <dbReference type="NCBI Taxonomy" id="64518"/>
    <lineage>
        <taxon>Eukaryota</taxon>
        <taxon>Fungi</taxon>
        <taxon>Fungi incertae sedis</taxon>
        <taxon>Mucoromycota</taxon>
        <taxon>Mortierellomycotina</taxon>
        <taxon>Mortierellomycetes</taxon>
        <taxon>Mortierellales</taxon>
        <taxon>Mortierellaceae</taxon>
        <taxon>Mortierella</taxon>
    </lineage>
</organism>
<evidence type="ECO:0000313" key="5">
    <source>
        <dbReference type="EMBL" id="KAF9966591.1"/>
    </source>
</evidence>
<keyword evidence="1" id="KW-0489">Methyltransferase</keyword>
<evidence type="ECO:0000256" key="2">
    <source>
        <dbReference type="ARBA" id="ARBA00022679"/>
    </source>
</evidence>
<keyword evidence="3" id="KW-0949">S-adenosyl-L-methionine</keyword>
<protein>
    <recommendedName>
        <fullName evidence="7">rRNA adenine N(6)-methyltransferase</fullName>
    </recommendedName>
</protein>
<dbReference type="GO" id="GO:0000179">
    <property type="term" value="F:rRNA (adenine-N6,N6-)-dimethyltransferase activity"/>
    <property type="evidence" value="ECO:0007669"/>
    <property type="project" value="TreeGrafter"/>
</dbReference>
<dbReference type="PANTHER" id="PTHR11727:SF17">
    <property type="entry name" value="DIMETHYLADENOSINE TRANSFERASE 1, MITOCHONDRIAL"/>
    <property type="match status" value="1"/>
</dbReference>
<dbReference type="Proteomes" id="UP000738359">
    <property type="component" value="Unassembled WGS sequence"/>
</dbReference>
<dbReference type="PANTHER" id="PTHR11727">
    <property type="entry name" value="DIMETHYLADENOSINE TRANSFERASE"/>
    <property type="match status" value="1"/>
</dbReference>
<dbReference type="GO" id="GO:0034246">
    <property type="term" value="F:mitochondrial transcription factor activity"/>
    <property type="evidence" value="ECO:0007669"/>
    <property type="project" value="TreeGrafter"/>
</dbReference>
<dbReference type="Gene3D" id="3.40.50.150">
    <property type="entry name" value="Vaccinia Virus protein VP39"/>
    <property type="match status" value="1"/>
</dbReference>
<dbReference type="GO" id="GO:0003723">
    <property type="term" value="F:RNA binding"/>
    <property type="evidence" value="ECO:0007669"/>
    <property type="project" value="UniProtKB-KW"/>
</dbReference>
<gene>
    <name evidence="5" type="ORF">BGZ70_001849</name>
</gene>
<dbReference type="GO" id="GO:0005759">
    <property type="term" value="C:mitochondrial matrix"/>
    <property type="evidence" value="ECO:0007669"/>
    <property type="project" value="TreeGrafter"/>
</dbReference>
<dbReference type="InterPro" id="IPR029063">
    <property type="entry name" value="SAM-dependent_MTases_sf"/>
</dbReference>
<evidence type="ECO:0000256" key="1">
    <source>
        <dbReference type="ARBA" id="ARBA00022603"/>
    </source>
</evidence>
<dbReference type="SUPFAM" id="SSF53335">
    <property type="entry name" value="S-adenosyl-L-methionine-dependent methyltransferases"/>
    <property type="match status" value="1"/>
</dbReference>
<accession>A0A9P6JBZ3</accession>
<reference evidence="5" key="1">
    <citation type="journal article" date="2020" name="Fungal Divers.">
        <title>Resolving the Mortierellaceae phylogeny through synthesis of multi-gene phylogenetics and phylogenomics.</title>
        <authorList>
            <person name="Vandepol N."/>
            <person name="Liber J."/>
            <person name="Desiro A."/>
            <person name="Na H."/>
            <person name="Kennedy M."/>
            <person name="Barry K."/>
            <person name="Grigoriev I.V."/>
            <person name="Miller A.N."/>
            <person name="O'Donnell K."/>
            <person name="Stajich J.E."/>
            <person name="Bonito G."/>
        </authorList>
    </citation>
    <scope>NUCLEOTIDE SEQUENCE</scope>
    <source>
        <strain evidence="5">CK1249</strain>
    </source>
</reference>
<comment type="caution">
    <text evidence="5">The sequence shown here is derived from an EMBL/GenBank/DDBJ whole genome shotgun (WGS) entry which is preliminary data.</text>
</comment>
<evidence type="ECO:0000256" key="4">
    <source>
        <dbReference type="ARBA" id="ARBA00022884"/>
    </source>
</evidence>
<keyword evidence="6" id="KW-1185">Reference proteome</keyword>
<dbReference type="InterPro" id="IPR001737">
    <property type="entry name" value="KsgA/Erm"/>
</dbReference>
<dbReference type="EMBL" id="JAAAHY010000143">
    <property type="protein sequence ID" value="KAF9966591.1"/>
    <property type="molecule type" value="Genomic_DNA"/>
</dbReference>